<keyword evidence="1" id="KW-1133">Transmembrane helix</keyword>
<evidence type="ECO:0000256" key="1">
    <source>
        <dbReference type="SAM" id="Phobius"/>
    </source>
</evidence>
<dbReference type="AlphaFoldDB" id="A0A521C3S6"/>
<sequence length="55" mass="6304">MQYNDLSPVLSTTHRVQSTPKSFGRPAHGWWIIPFAALGLLAWSWLLIGLWRILT</sequence>
<name>A0A521C3S6_9RHOB</name>
<dbReference type="EMBL" id="FXTO01000005">
    <property type="protein sequence ID" value="SMO53370.1"/>
    <property type="molecule type" value="Genomic_DNA"/>
</dbReference>
<keyword evidence="3" id="KW-1185">Reference proteome</keyword>
<gene>
    <name evidence="2" type="ORF">SAMN06265173_10548</name>
</gene>
<proteinExistence type="predicted"/>
<keyword evidence="1" id="KW-0812">Transmembrane</keyword>
<evidence type="ECO:0000313" key="2">
    <source>
        <dbReference type="EMBL" id="SMO53370.1"/>
    </source>
</evidence>
<accession>A0A521C3S6</accession>
<organism evidence="2 3">
    <name type="scientific">Thalassovita litoralis</name>
    <dbReference type="NCBI Taxonomy" id="1010611"/>
    <lineage>
        <taxon>Bacteria</taxon>
        <taxon>Pseudomonadati</taxon>
        <taxon>Pseudomonadota</taxon>
        <taxon>Alphaproteobacteria</taxon>
        <taxon>Rhodobacterales</taxon>
        <taxon>Roseobacteraceae</taxon>
        <taxon>Thalassovita</taxon>
    </lineage>
</organism>
<feature type="transmembrane region" description="Helical" evidence="1">
    <location>
        <begin position="30"/>
        <end position="54"/>
    </location>
</feature>
<protein>
    <submittedName>
        <fullName evidence="2">Uncharacterized protein</fullName>
    </submittedName>
</protein>
<reference evidence="2 3" key="1">
    <citation type="submission" date="2017-05" db="EMBL/GenBank/DDBJ databases">
        <authorList>
            <person name="Varghese N."/>
            <person name="Submissions S."/>
        </authorList>
    </citation>
    <scope>NUCLEOTIDE SEQUENCE [LARGE SCALE GENOMIC DNA]</scope>
    <source>
        <strain evidence="2 3">DSM 29506</strain>
    </source>
</reference>
<keyword evidence="1" id="KW-0472">Membrane</keyword>
<dbReference type="Proteomes" id="UP000316030">
    <property type="component" value="Unassembled WGS sequence"/>
</dbReference>
<evidence type="ECO:0000313" key="3">
    <source>
        <dbReference type="Proteomes" id="UP000316030"/>
    </source>
</evidence>